<dbReference type="Gene3D" id="2.115.10.20">
    <property type="entry name" value="Glycosyl hydrolase domain, family 43"/>
    <property type="match status" value="1"/>
</dbReference>
<dbReference type="InterPro" id="IPR052176">
    <property type="entry name" value="Glycosyl_Hydrlase_43_Enz"/>
</dbReference>
<evidence type="ECO:0000256" key="4">
    <source>
        <dbReference type="ARBA" id="ARBA00022801"/>
    </source>
</evidence>
<evidence type="ECO:0000256" key="2">
    <source>
        <dbReference type="ARBA" id="ARBA00022651"/>
    </source>
</evidence>
<dbReference type="InterPro" id="IPR005084">
    <property type="entry name" value="CBM6"/>
</dbReference>
<evidence type="ECO:0000256" key="1">
    <source>
        <dbReference type="ARBA" id="ARBA00009865"/>
    </source>
</evidence>
<dbReference type="Proteomes" id="UP000770785">
    <property type="component" value="Unassembled WGS sequence"/>
</dbReference>
<comment type="similarity">
    <text evidence="1 7">Belongs to the glycosyl hydrolase 43 family.</text>
</comment>
<dbReference type="PANTHER" id="PTHR43772">
    <property type="entry name" value="ENDO-1,4-BETA-XYLANASE"/>
    <property type="match status" value="1"/>
</dbReference>
<dbReference type="GO" id="GO:0046556">
    <property type="term" value="F:alpha-L-arabinofuranosidase activity"/>
    <property type="evidence" value="ECO:0007669"/>
    <property type="project" value="UniProtKB-EC"/>
</dbReference>
<keyword evidence="3" id="KW-0732">Signal</keyword>
<dbReference type="SUPFAM" id="SSF49785">
    <property type="entry name" value="Galactose-binding domain-like"/>
    <property type="match status" value="1"/>
</dbReference>
<dbReference type="RefSeq" id="WP_168036490.1">
    <property type="nucleotide sequence ID" value="NZ_JAATJH010000002.1"/>
</dbReference>
<dbReference type="Gene3D" id="2.60.120.260">
    <property type="entry name" value="Galactose-binding domain-like"/>
    <property type="match status" value="1"/>
</dbReference>
<comment type="caution">
    <text evidence="9">The sequence shown here is derived from an EMBL/GenBank/DDBJ whole genome shotgun (WGS) entry which is preliminary data.</text>
</comment>
<name>A0ABX0X943_9BACT</name>
<feature type="domain" description="CBM6" evidence="8">
    <location>
        <begin position="354"/>
        <end position="481"/>
    </location>
</feature>
<keyword evidence="2" id="KW-0858">Xylan degradation</keyword>
<evidence type="ECO:0000256" key="3">
    <source>
        <dbReference type="ARBA" id="ARBA00022729"/>
    </source>
</evidence>
<dbReference type="SUPFAM" id="SSF75005">
    <property type="entry name" value="Arabinanase/levansucrase/invertase"/>
    <property type="match status" value="1"/>
</dbReference>
<accession>A0ABX0X943</accession>
<dbReference type="Pfam" id="PF04616">
    <property type="entry name" value="Glyco_hydro_43"/>
    <property type="match status" value="1"/>
</dbReference>
<protein>
    <submittedName>
        <fullName evidence="9">Arabinoxylan arabinofuranohydrolase</fullName>
        <ecNumber evidence="9">3.2.1.55</ecNumber>
    </submittedName>
</protein>
<evidence type="ECO:0000259" key="8">
    <source>
        <dbReference type="PROSITE" id="PS51175"/>
    </source>
</evidence>
<keyword evidence="2" id="KW-0624">Polysaccharide degradation</keyword>
<keyword evidence="6 7" id="KW-0326">Glycosidase</keyword>
<organism evidence="9 10">
    <name type="scientific">Neolewinella antarctica</name>
    <dbReference type="NCBI Taxonomy" id="442734"/>
    <lineage>
        <taxon>Bacteria</taxon>
        <taxon>Pseudomonadati</taxon>
        <taxon>Bacteroidota</taxon>
        <taxon>Saprospiria</taxon>
        <taxon>Saprospirales</taxon>
        <taxon>Lewinellaceae</taxon>
        <taxon>Neolewinella</taxon>
    </lineage>
</organism>
<dbReference type="InterPro" id="IPR006584">
    <property type="entry name" value="Cellulose-bd_IV"/>
</dbReference>
<dbReference type="EMBL" id="JAATJH010000002">
    <property type="protein sequence ID" value="NJC25702.1"/>
    <property type="molecule type" value="Genomic_DNA"/>
</dbReference>
<gene>
    <name evidence="9" type="ORF">GGR27_001201</name>
</gene>
<reference evidence="9 10" key="1">
    <citation type="submission" date="2020-03" db="EMBL/GenBank/DDBJ databases">
        <title>Genomic Encyclopedia of Type Strains, Phase IV (KMG-IV): sequencing the most valuable type-strain genomes for metagenomic binning, comparative biology and taxonomic classification.</title>
        <authorList>
            <person name="Goeker M."/>
        </authorList>
    </citation>
    <scope>NUCLEOTIDE SEQUENCE [LARGE SCALE GENOMIC DNA]</scope>
    <source>
        <strain evidence="9 10">DSM 105096</strain>
    </source>
</reference>
<evidence type="ECO:0000256" key="7">
    <source>
        <dbReference type="RuleBase" id="RU361187"/>
    </source>
</evidence>
<evidence type="ECO:0000256" key="5">
    <source>
        <dbReference type="ARBA" id="ARBA00023277"/>
    </source>
</evidence>
<evidence type="ECO:0000313" key="9">
    <source>
        <dbReference type="EMBL" id="NJC25702.1"/>
    </source>
</evidence>
<dbReference type="PANTHER" id="PTHR43772:SF2">
    <property type="entry name" value="PUTATIVE (AFU_ORTHOLOGUE AFUA_2G04480)-RELATED"/>
    <property type="match status" value="1"/>
</dbReference>
<dbReference type="EC" id="3.2.1.55" evidence="9"/>
<dbReference type="SMART" id="SM00606">
    <property type="entry name" value="CBD_IV"/>
    <property type="match status" value="1"/>
</dbReference>
<dbReference type="InterPro" id="IPR023296">
    <property type="entry name" value="Glyco_hydro_beta-prop_sf"/>
</dbReference>
<evidence type="ECO:0000313" key="10">
    <source>
        <dbReference type="Proteomes" id="UP000770785"/>
    </source>
</evidence>
<sequence>MRLSNFVLLLIQLTWLLLGAPLPHQPGTRVSAQNPLISQRYTADPSPIEFEGRTYIYASHDLDGQQGYKMNDITCISSADMVNWTDHGEVFKVPEDLDGDYGKFAWAPSVIYSDSLKQFFMYYGNGNAWTGVATSDNPTGPFTDPRGEPMITKPTLEYSTPWVFDPTAFIDDDGKAYIYLGGGRLKEDGTDAEKFLGRAMPLNDDLISVEPKSDLIVEAKGLFEGAWMHTHVNAAGVKKYYFSYFHNARLVSPRIDYLVSDNPLTGFEFKGTVLRDGVEFNSRSNQHAGIFTFQGQDYIAYHNREVAQRRGVEEWGRQRTVNLAELNYADNGDIIQVVPTGGPVTQRADLGPFVRVEAETMWRQNYLAPDGGIETLVSTDDSSGRMVTSVSDSNWIELSGVNFGDSAKEFTARVEGLAGGGIEIYLDSLNTTAVGSVDVAANGGWSDVVGEVANVSGKHNVILLFRGGEGDLFNFDWWRFTKNSTSTNSPNRTGLKVSPNPSSSGVFYLSETVDFSVFDAGGRLVTEGRGDRVDLSASVKGTYVLKAADATFKLVR</sequence>
<dbReference type="CDD" id="cd04084">
    <property type="entry name" value="CBM6_xylanase-like"/>
    <property type="match status" value="1"/>
</dbReference>
<keyword evidence="5" id="KW-0119">Carbohydrate metabolism</keyword>
<dbReference type="Pfam" id="PF03422">
    <property type="entry name" value="CBM_6"/>
    <property type="match status" value="1"/>
</dbReference>
<dbReference type="PROSITE" id="PS51175">
    <property type="entry name" value="CBM6"/>
    <property type="match status" value="1"/>
</dbReference>
<keyword evidence="4 7" id="KW-0378">Hydrolase</keyword>
<evidence type="ECO:0000256" key="6">
    <source>
        <dbReference type="ARBA" id="ARBA00023295"/>
    </source>
</evidence>
<keyword evidence="10" id="KW-1185">Reference proteome</keyword>
<dbReference type="CDD" id="cd09003">
    <property type="entry name" value="GH43_XynD-like"/>
    <property type="match status" value="1"/>
</dbReference>
<proteinExistence type="inferred from homology"/>
<dbReference type="InterPro" id="IPR008979">
    <property type="entry name" value="Galactose-bd-like_sf"/>
</dbReference>
<dbReference type="InterPro" id="IPR006710">
    <property type="entry name" value="Glyco_hydro_43"/>
</dbReference>